<keyword evidence="2" id="KW-0697">Rotamase</keyword>
<dbReference type="STRING" id="391936.S7S_18145"/>
<comment type="similarity">
    <text evidence="1">Belongs to the PpiC/parvulin rotamase family.</text>
</comment>
<evidence type="ECO:0000259" key="3">
    <source>
        <dbReference type="PROSITE" id="PS50198"/>
    </source>
</evidence>
<feature type="domain" description="PpiC" evidence="3">
    <location>
        <begin position="156"/>
        <end position="251"/>
    </location>
</feature>
<dbReference type="PROSITE" id="PS50198">
    <property type="entry name" value="PPIC_PPIASE_2"/>
    <property type="match status" value="1"/>
</dbReference>
<accession>A0A0B4XS87</accession>
<dbReference type="Pfam" id="PF13145">
    <property type="entry name" value="Rotamase_2"/>
    <property type="match status" value="1"/>
</dbReference>
<gene>
    <name evidence="4" type="ORF">S7S_18145</name>
</gene>
<name>A0A0B4XS87_9GAMM</name>
<dbReference type="KEGG" id="apac:S7S_18145"/>
<dbReference type="AlphaFoldDB" id="A0A0B4XS87"/>
<protein>
    <submittedName>
        <fullName evidence="4">PpiC-type peptidyl-prolyl cis-trans isomerase</fullName>
    </submittedName>
</protein>
<dbReference type="Proteomes" id="UP000006764">
    <property type="component" value="Chromosome"/>
</dbReference>
<dbReference type="HOGENOM" id="CLU_034646_3_0_6"/>
<proteinExistence type="inferred from homology"/>
<evidence type="ECO:0000256" key="2">
    <source>
        <dbReference type="PROSITE-ProRule" id="PRU00278"/>
    </source>
</evidence>
<dbReference type="Gene3D" id="3.10.50.40">
    <property type="match status" value="1"/>
</dbReference>
<sequence length="308" mass="33105">MSRGKTLGWLIGVGALSALVSGSLVAGLARQESAVPVSKAAGAVVAQLGNNALLHSSELRQRLQSLPADSLSAVVSDRALLEQWLKERLVERALVNEALARDWPQRDTVAAALRQATEQLVLQDYLATLSEPPTDYPPATMLQQAYDRAAPELVAPDLYHLQQIFVAVTGETGRQAAQQRASALAERARRTPAAFADLAQSASDNPDIDTGLVPLSRLLPAVREQVAALSPGEIAGPIRSEAGLHVLKLVAREPARQLSLEDVSPQLREALRQQYRRDQITGYVDTLLARTSLNIDGAALTQVVDSLR</sequence>
<keyword evidence="2 4" id="KW-0413">Isomerase</keyword>
<dbReference type="InterPro" id="IPR050245">
    <property type="entry name" value="PrsA_foldase"/>
</dbReference>
<evidence type="ECO:0000313" key="4">
    <source>
        <dbReference type="EMBL" id="AJD50041.1"/>
    </source>
</evidence>
<evidence type="ECO:0000256" key="1">
    <source>
        <dbReference type="ARBA" id="ARBA00007656"/>
    </source>
</evidence>
<dbReference type="GO" id="GO:0003755">
    <property type="term" value="F:peptidyl-prolyl cis-trans isomerase activity"/>
    <property type="evidence" value="ECO:0007669"/>
    <property type="project" value="UniProtKB-KW"/>
</dbReference>
<evidence type="ECO:0000313" key="5">
    <source>
        <dbReference type="Proteomes" id="UP000006764"/>
    </source>
</evidence>
<dbReference type="InterPro" id="IPR000297">
    <property type="entry name" value="PPIase_PpiC"/>
</dbReference>
<dbReference type="PANTHER" id="PTHR47245:SF3">
    <property type="entry name" value="PEPTIDYL-PROLYL CIS-TRANS ISOMERASE, PPIC-TYPE-RELATED"/>
    <property type="match status" value="1"/>
</dbReference>
<dbReference type="RefSeq" id="WP_008734561.1">
    <property type="nucleotide sequence ID" value="NZ_CP004387.1"/>
</dbReference>
<dbReference type="EMBL" id="CP004387">
    <property type="protein sequence ID" value="AJD50041.1"/>
    <property type="molecule type" value="Genomic_DNA"/>
</dbReference>
<dbReference type="OrthoDB" id="9812372at2"/>
<dbReference type="InterPro" id="IPR046357">
    <property type="entry name" value="PPIase_dom_sf"/>
</dbReference>
<dbReference type="SUPFAM" id="SSF54534">
    <property type="entry name" value="FKBP-like"/>
    <property type="match status" value="1"/>
</dbReference>
<keyword evidence="5" id="KW-1185">Reference proteome</keyword>
<organism evidence="4 5">
    <name type="scientific">Isoalcanivorax pacificus W11-5</name>
    <dbReference type="NCBI Taxonomy" id="391936"/>
    <lineage>
        <taxon>Bacteria</taxon>
        <taxon>Pseudomonadati</taxon>
        <taxon>Pseudomonadota</taxon>
        <taxon>Gammaproteobacteria</taxon>
        <taxon>Oceanospirillales</taxon>
        <taxon>Alcanivoracaceae</taxon>
        <taxon>Isoalcanivorax</taxon>
    </lineage>
</organism>
<dbReference type="PANTHER" id="PTHR47245">
    <property type="entry name" value="PEPTIDYLPROLYL ISOMERASE"/>
    <property type="match status" value="1"/>
</dbReference>
<reference evidence="4 5" key="1">
    <citation type="journal article" date="2012" name="J. Bacteriol.">
        <title>Genome sequence of an alkane-degrading bacterium, Alcanivorax pacificus type strain W11-5, isolated from deep sea sediment.</title>
        <authorList>
            <person name="Lai Q."/>
            <person name="Shao Z."/>
        </authorList>
    </citation>
    <scope>NUCLEOTIDE SEQUENCE [LARGE SCALE GENOMIC DNA]</scope>
    <source>
        <strain evidence="4 5">W11-5</strain>
    </source>
</reference>